<keyword evidence="3" id="KW-1185">Reference proteome</keyword>
<organism evidence="2 3">
    <name type="scientific">Polyporus arcularius HHB13444</name>
    <dbReference type="NCBI Taxonomy" id="1314778"/>
    <lineage>
        <taxon>Eukaryota</taxon>
        <taxon>Fungi</taxon>
        <taxon>Dikarya</taxon>
        <taxon>Basidiomycota</taxon>
        <taxon>Agaricomycotina</taxon>
        <taxon>Agaricomycetes</taxon>
        <taxon>Polyporales</taxon>
        <taxon>Polyporaceae</taxon>
        <taxon>Polyporus</taxon>
    </lineage>
</organism>
<feature type="transmembrane region" description="Helical" evidence="1">
    <location>
        <begin position="119"/>
        <end position="140"/>
    </location>
</feature>
<accession>A0A5C3PZY1</accession>
<reference evidence="2 3" key="1">
    <citation type="journal article" date="2019" name="Nat. Ecol. Evol.">
        <title>Megaphylogeny resolves global patterns of mushroom evolution.</title>
        <authorList>
            <person name="Varga T."/>
            <person name="Krizsan K."/>
            <person name="Foldi C."/>
            <person name="Dima B."/>
            <person name="Sanchez-Garcia M."/>
            <person name="Sanchez-Ramirez S."/>
            <person name="Szollosi G.J."/>
            <person name="Szarkandi J.G."/>
            <person name="Papp V."/>
            <person name="Albert L."/>
            <person name="Andreopoulos W."/>
            <person name="Angelini C."/>
            <person name="Antonin V."/>
            <person name="Barry K.W."/>
            <person name="Bougher N.L."/>
            <person name="Buchanan P."/>
            <person name="Buyck B."/>
            <person name="Bense V."/>
            <person name="Catcheside P."/>
            <person name="Chovatia M."/>
            <person name="Cooper J."/>
            <person name="Damon W."/>
            <person name="Desjardin D."/>
            <person name="Finy P."/>
            <person name="Geml J."/>
            <person name="Haridas S."/>
            <person name="Hughes K."/>
            <person name="Justo A."/>
            <person name="Karasinski D."/>
            <person name="Kautmanova I."/>
            <person name="Kiss B."/>
            <person name="Kocsube S."/>
            <person name="Kotiranta H."/>
            <person name="LaButti K.M."/>
            <person name="Lechner B.E."/>
            <person name="Liimatainen K."/>
            <person name="Lipzen A."/>
            <person name="Lukacs Z."/>
            <person name="Mihaltcheva S."/>
            <person name="Morgado L.N."/>
            <person name="Niskanen T."/>
            <person name="Noordeloos M.E."/>
            <person name="Ohm R.A."/>
            <person name="Ortiz-Santana B."/>
            <person name="Ovrebo C."/>
            <person name="Racz N."/>
            <person name="Riley R."/>
            <person name="Savchenko A."/>
            <person name="Shiryaev A."/>
            <person name="Soop K."/>
            <person name="Spirin V."/>
            <person name="Szebenyi C."/>
            <person name="Tomsovsky M."/>
            <person name="Tulloss R.E."/>
            <person name="Uehling J."/>
            <person name="Grigoriev I.V."/>
            <person name="Vagvolgyi C."/>
            <person name="Papp T."/>
            <person name="Martin F.M."/>
            <person name="Miettinen O."/>
            <person name="Hibbett D.S."/>
            <person name="Nagy L.G."/>
        </authorList>
    </citation>
    <scope>NUCLEOTIDE SEQUENCE [LARGE SCALE GENOMIC DNA]</scope>
    <source>
        <strain evidence="2 3">HHB13444</strain>
    </source>
</reference>
<feature type="transmembrane region" description="Helical" evidence="1">
    <location>
        <begin position="160"/>
        <end position="180"/>
    </location>
</feature>
<evidence type="ECO:0008006" key="4">
    <source>
        <dbReference type="Google" id="ProtNLM"/>
    </source>
</evidence>
<keyword evidence="1" id="KW-0812">Transmembrane</keyword>
<dbReference type="PANTHER" id="PTHR37919">
    <property type="entry name" value="PROTEIN CBG05606"/>
    <property type="match status" value="1"/>
</dbReference>
<dbReference type="Proteomes" id="UP000308197">
    <property type="component" value="Unassembled WGS sequence"/>
</dbReference>
<dbReference type="AlphaFoldDB" id="A0A5C3PZY1"/>
<dbReference type="InParanoid" id="A0A5C3PZY1"/>
<dbReference type="EMBL" id="ML210982">
    <property type="protein sequence ID" value="TFK93438.1"/>
    <property type="molecule type" value="Genomic_DNA"/>
</dbReference>
<proteinExistence type="predicted"/>
<protein>
    <recommendedName>
        <fullName evidence="4">EXPERA domain-containing protein</fullName>
    </recommendedName>
</protein>
<dbReference type="PANTHER" id="PTHR37919:SF2">
    <property type="entry name" value="EXPERA DOMAIN-CONTAINING PROTEIN"/>
    <property type="match status" value="1"/>
</dbReference>
<gene>
    <name evidence="2" type="ORF">K466DRAFT_478696</name>
</gene>
<evidence type="ECO:0000256" key="1">
    <source>
        <dbReference type="SAM" id="Phobius"/>
    </source>
</evidence>
<evidence type="ECO:0000313" key="3">
    <source>
        <dbReference type="Proteomes" id="UP000308197"/>
    </source>
</evidence>
<keyword evidence="1" id="KW-0472">Membrane</keyword>
<keyword evidence="1" id="KW-1133">Transmembrane helix</keyword>
<name>A0A5C3PZY1_9APHY</name>
<evidence type="ECO:0000313" key="2">
    <source>
        <dbReference type="EMBL" id="TFK93438.1"/>
    </source>
</evidence>
<sequence>MANKTYAFVSLWCVAAAVRVVYLRGPADHLRACYRFALTIPVIFWDAGYCFFRPRSMVGGDLHWIWKPYAIYQNVDYVYGLRAYENGEGFTNAQSALNIVENFMNIAYLYLAHVSGSPVAPLLGFTSAVMTLSKTVLYWLQEYYCGGCSVGHNDFKTLLVYWIIPNGLWLLVPSYIIWVLGRDITAALRVVDRAVQKTKKQ</sequence>
<dbReference type="STRING" id="1314778.A0A5C3PZY1"/>